<name>A0ABQ3V6H4_9CHLR</name>
<sequence length="89" mass="9609">MANANTNPPPNGNWRGQVIVDMSLNPEGSAYQVLFSNKRNPIVPQPVARKAVNTVQVTEFNGAVSSGPVHCIGVDLQPMEIQILERNNG</sequence>
<dbReference type="Proteomes" id="UP000654345">
    <property type="component" value="Unassembled WGS sequence"/>
</dbReference>
<proteinExistence type="predicted"/>
<organism evidence="1 2">
    <name type="scientific">Ktedonobacter robiniae</name>
    <dbReference type="NCBI Taxonomy" id="2778365"/>
    <lineage>
        <taxon>Bacteria</taxon>
        <taxon>Bacillati</taxon>
        <taxon>Chloroflexota</taxon>
        <taxon>Ktedonobacteria</taxon>
        <taxon>Ktedonobacterales</taxon>
        <taxon>Ktedonobacteraceae</taxon>
        <taxon>Ktedonobacter</taxon>
    </lineage>
</organism>
<protein>
    <submittedName>
        <fullName evidence="1">Uncharacterized protein</fullName>
    </submittedName>
</protein>
<gene>
    <name evidence="1" type="ORF">KSB_90520</name>
</gene>
<evidence type="ECO:0000313" key="2">
    <source>
        <dbReference type="Proteomes" id="UP000654345"/>
    </source>
</evidence>
<evidence type="ECO:0000313" key="1">
    <source>
        <dbReference type="EMBL" id="GHO60577.1"/>
    </source>
</evidence>
<comment type="caution">
    <text evidence="1">The sequence shown here is derived from an EMBL/GenBank/DDBJ whole genome shotgun (WGS) entry which is preliminary data.</text>
</comment>
<dbReference type="EMBL" id="BNJG01000005">
    <property type="protein sequence ID" value="GHO60577.1"/>
    <property type="molecule type" value="Genomic_DNA"/>
</dbReference>
<accession>A0ABQ3V6H4</accession>
<reference evidence="1 2" key="1">
    <citation type="journal article" date="2021" name="Int. J. Syst. Evol. Microbiol.">
        <title>Reticulibacter mediterranei gen. nov., sp. nov., within the new family Reticulibacteraceae fam. nov., and Ktedonospora formicarum gen. nov., sp. nov., Ktedonobacter robiniae sp. nov., Dictyobacter formicarum sp. nov. and Dictyobacter arantiisoli sp. nov., belonging to the class Ktedonobacteria.</title>
        <authorList>
            <person name="Yabe S."/>
            <person name="Zheng Y."/>
            <person name="Wang C.M."/>
            <person name="Sakai Y."/>
            <person name="Abe K."/>
            <person name="Yokota A."/>
            <person name="Donadio S."/>
            <person name="Cavaletti L."/>
            <person name="Monciardini P."/>
        </authorList>
    </citation>
    <scope>NUCLEOTIDE SEQUENCE [LARGE SCALE GENOMIC DNA]</scope>
    <source>
        <strain evidence="1 2">SOSP1-30</strain>
    </source>
</reference>
<keyword evidence="2" id="KW-1185">Reference proteome</keyword>